<dbReference type="EMBL" id="CP000967">
    <property type="protein sequence ID" value="ACD57204.1"/>
    <property type="molecule type" value="Genomic_DNA"/>
</dbReference>
<dbReference type="HOGENOM" id="CLU_2866751_0_0_6"/>
<protein>
    <submittedName>
        <fullName evidence="1">Uncharacterized protein</fullName>
    </submittedName>
</protein>
<dbReference type="KEGG" id="xop:PXO_03927"/>
<proteinExistence type="predicted"/>
<evidence type="ECO:0000313" key="1">
    <source>
        <dbReference type="EMBL" id="ACD57204.1"/>
    </source>
</evidence>
<gene>
    <name evidence="1" type="ordered locus">PXO_03927</name>
</gene>
<dbReference type="AlphaFoldDB" id="A0A0K0GG88"/>
<organism evidence="1 2">
    <name type="scientific">Xanthomonas oryzae pv. oryzae (strain PXO99A)</name>
    <dbReference type="NCBI Taxonomy" id="360094"/>
    <lineage>
        <taxon>Bacteria</taxon>
        <taxon>Pseudomonadati</taxon>
        <taxon>Pseudomonadota</taxon>
        <taxon>Gammaproteobacteria</taxon>
        <taxon>Lysobacterales</taxon>
        <taxon>Lysobacteraceae</taxon>
        <taxon>Xanthomonas</taxon>
    </lineage>
</organism>
<name>A0A0K0GG88_XANOP</name>
<accession>A0A0K0GG88</accession>
<sequence length="64" mass="6680">MKSVVLPAASRNLRRIGGGLLIEPGDVSALGDALRADAGAAKTQKQYEQDAVVVPTKNRHGTLP</sequence>
<evidence type="ECO:0000313" key="2">
    <source>
        <dbReference type="Proteomes" id="UP000001740"/>
    </source>
</evidence>
<reference evidence="1 2" key="1">
    <citation type="journal article" date="2008" name="BMC Genomics">
        <title>Genome sequence and rapid evolution of the rice pathogen Xanthomonas oryzae pv. oryzae PXO99A.</title>
        <authorList>
            <person name="Salzberg S.L."/>
            <person name="Sommer D.D."/>
            <person name="Schatz M.C."/>
            <person name="Phillippy A.M."/>
            <person name="Rabinowicz P.D."/>
            <person name="Tsuge S."/>
            <person name="Furutani A."/>
            <person name="Ochiai H."/>
            <person name="Delcher A.L."/>
            <person name="Kelley D."/>
            <person name="Madupu R."/>
            <person name="Puiu D."/>
            <person name="Radune D."/>
            <person name="Shumway M."/>
            <person name="Trapnell C."/>
            <person name="Aparna G."/>
            <person name="Jha G."/>
            <person name="Pandey A."/>
            <person name="Patil P.B."/>
            <person name="Ishihara H."/>
            <person name="Meyer D.F."/>
            <person name="Szurek B."/>
            <person name="Verdier V."/>
            <person name="Koebnik R."/>
            <person name="Dow J.M."/>
            <person name="Ryan R.P."/>
            <person name="Hirata H."/>
            <person name="Tsuyumu S."/>
            <person name="Won Lee S."/>
            <person name="Seo Y.S."/>
            <person name="Sriariyanum M."/>
            <person name="Ronald P.C."/>
            <person name="Sonti R.V."/>
            <person name="Van Sluys M.A."/>
            <person name="Leach J.E."/>
            <person name="White F.F."/>
            <person name="Bogdanove A.J."/>
        </authorList>
    </citation>
    <scope>NUCLEOTIDE SEQUENCE [LARGE SCALE GENOMIC DNA]</scope>
    <source>
        <strain evidence="1 2">PXO99A</strain>
    </source>
</reference>
<dbReference type="Proteomes" id="UP000001740">
    <property type="component" value="Chromosome"/>
</dbReference>